<dbReference type="GO" id="GO:0016706">
    <property type="term" value="F:2-oxoglutarate-dependent dioxygenase activity"/>
    <property type="evidence" value="ECO:0000318"/>
    <property type="project" value="GO_Central"/>
</dbReference>
<keyword evidence="2 6" id="KW-0408">Iron</keyword>
<dbReference type="InterPro" id="IPR027443">
    <property type="entry name" value="IPNS-like_sf"/>
</dbReference>
<sequence>MGSDAYIQLPVIDFSVLDSQNPDLGVYDSIKTQVLESLQEYGCFHASIGGVSPDLQNSVYSAIENLFNLPTETKSKNTSTKMFYGYIGNSPQLPLYESMGIDDPYIPEQVQKFTNLMWPQGNPQVSNDIHMYVKKLWELNVMTKKMVFEILNLEMYLHEHIELTNYVLKLMKYRVPEPNESNLGLHTHADAGVMTILHQNDVEGLEILTKDDEWLKVKLSPNLFIVMAGETLNVWLNGRLHVPLHRVVMRENKTRFTLALFELPKHGNTLKAIEKMVDDEHPLLFNPFKYDDFIKFHISGGQGIENYAVKAYCGVSH</sequence>
<dbReference type="SUPFAM" id="SSF51197">
    <property type="entry name" value="Clavaminate synthase-like"/>
    <property type="match status" value="1"/>
</dbReference>
<evidence type="ECO:0000256" key="5">
    <source>
        <dbReference type="ARBA" id="ARBA00076740"/>
    </source>
</evidence>
<dbReference type="InterPro" id="IPR050231">
    <property type="entry name" value="Iron_ascorbate_oxido_reductase"/>
</dbReference>
<evidence type="ECO:0000256" key="2">
    <source>
        <dbReference type="ARBA" id="ARBA00023004"/>
    </source>
</evidence>
<keyword evidence="8" id="KW-0223">Dioxygenase</keyword>
<dbReference type="OrthoDB" id="288590at2759"/>
<accession>A0A251TM32</accession>
<dbReference type="Gene3D" id="2.60.120.330">
    <property type="entry name" value="B-lactam Antibiotic, Isopenicillin N Synthase, Chain"/>
    <property type="match status" value="1"/>
</dbReference>
<proteinExistence type="inferred from homology"/>
<dbReference type="PANTHER" id="PTHR47990">
    <property type="entry name" value="2-OXOGLUTARATE (2OG) AND FE(II)-DEPENDENT OXYGENASE SUPERFAMILY PROTEIN-RELATED"/>
    <property type="match status" value="1"/>
</dbReference>
<evidence type="ECO:0000256" key="6">
    <source>
        <dbReference type="RuleBase" id="RU003682"/>
    </source>
</evidence>
<dbReference type="Pfam" id="PF03171">
    <property type="entry name" value="2OG-FeII_Oxy"/>
    <property type="match status" value="1"/>
</dbReference>
<dbReference type="InParanoid" id="A0A251TM32"/>
<gene>
    <name evidence="8" type="ORF">HannXRQ_Chr10g0302921</name>
</gene>
<keyword evidence="1 6" id="KW-0479">Metal-binding</keyword>
<dbReference type="EMBL" id="CM007899">
    <property type="protein sequence ID" value="OTG11813.1"/>
    <property type="molecule type" value="Genomic_DNA"/>
</dbReference>
<evidence type="ECO:0000313" key="8">
    <source>
        <dbReference type="EMBL" id="OTG11813.1"/>
    </source>
</evidence>
<dbReference type="FunFam" id="2.60.120.330:FF:000017">
    <property type="entry name" value="2-oxoglutarate-dependent dioxygenase DAO"/>
    <property type="match status" value="1"/>
</dbReference>
<evidence type="ECO:0000259" key="7">
    <source>
        <dbReference type="PROSITE" id="PS51471"/>
    </source>
</evidence>
<comment type="function">
    <text evidence="3">2-oxoglutarate-dependent dioxygenase essential for auxin catabolism and maintenance of auxin homeostasis in reproductive organs. Catalyzes the irreversible oxidation of indole-3-acetic acid (IAA) to the biologically inactive 2-oxoindole-3-acetic acid (OxIAA).</text>
</comment>
<evidence type="ECO:0000313" key="9">
    <source>
        <dbReference type="Proteomes" id="UP000215914"/>
    </source>
</evidence>
<dbReference type="PROSITE" id="PS51471">
    <property type="entry name" value="FE2OG_OXY"/>
    <property type="match status" value="1"/>
</dbReference>
<protein>
    <recommendedName>
        <fullName evidence="4">2-oxoglutarate-dependent dioxygenase DAO</fullName>
    </recommendedName>
    <alternativeName>
        <fullName evidence="5">Protein DIOXYGENASE FOR AUXIN OXIDATION</fullName>
    </alternativeName>
</protein>
<dbReference type="AlphaFoldDB" id="A0A251TM32"/>
<reference evidence="9" key="1">
    <citation type="journal article" date="2017" name="Nature">
        <title>The sunflower genome provides insights into oil metabolism, flowering and Asterid evolution.</title>
        <authorList>
            <person name="Badouin H."/>
            <person name="Gouzy J."/>
            <person name="Grassa C.J."/>
            <person name="Murat F."/>
            <person name="Staton S.E."/>
            <person name="Cottret L."/>
            <person name="Lelandais-Briere C."/>
            <person name="Owens G.L."/>
            <person name="Carrere S."/>
            <person name="Mayjonade B."/>
            <person name="Legrand L."/>
            <person name="Gill N."/>
            <person name="Kane N.C."/>
            <person name="Bowers J.E."/>
            <person name="Hubner S."/>
            <person name="Bellec A."/>
            <person name="Berard A."/>
            <person name="Berges H."/>
            <person name="Blanchet N."/>
            <person name="Boniface M.C."/>
            <person name="Brunel D."/>
            <person name="Catrice O."/>
            <person name="Chaidir N."/>
            <person name="Claudel C."/>
            <person name="Donnadieu C."/>
            <person name="Faraut T."/>
            <person name="Fievet G."/>
            <person name="Helmstetter N."/>
            <person name="King M."/>
            <person name="Knapp S.J."/>
            <person name="Lai Z."/>
            <person name="Le Paslier M.C."/>
            <person name="Lippi Y."/>
            <person name="Lorenzon L."/>
            <person name="Mandel J.R."/>
            <person name="Marage G."/>
            <person name="Marchand G."/>
            <person name="Marquand E."/>
            <person name="Bret-Mestries E."/>
            <person name="Morien E."/>
            <person name="Nambeesan S."/>
            <person name="Nguyen T."/>
            <person name="Pegot-Espagnet P."/>
            <person name="Pouilly N."/>
            <person name="Raftis F."/>
            <person name="Sallet E."/>
            <person name="Schiex T."/>
            <person name="Thomas J."/>
            <person name="Vandecasteele C."/>
            <person name="Vares D."/>
            <person name="Vear F."/>
            <person name="Vautrin S."/>
            <person name="Crespi M."/>
            <person name="Mangin B."/>
            <person name="Burke J.M."/>
            <person name="Salse J."/>
            <person name="Munos S."/>
            <person name="Vincourt P."/>
            <person name="Rieseberg L.H."/>
            <person name="Langlade N.B."/>
        </authorList>
    </citation>
    <scope>NUCLEOTIDE SEQUENCE [LARGE SCALE GENOMIC DNA]</scope>
    <source>
        <strain evidence="9">cv. SF193</strain>
    </source>
</reference>
<feature type="domain" description="Fe2OG dioxygenase" evidence="7">
    <location>
        <begin position="163"/>
        <end position="264"/>
    </location>
</feature>
<evidence type="ECO:0000256" key="4">
    <source>
        <dbReference type="ARBA" id="ARBA00074102"/>
    </source>
</evidence>
<evidence type="ECO:0000256" key="3">
    <source>
        <dbReference type="ARBA" id="ARBA00054658"/>
    </source>
</evidence>
<dbReference type="InterPro" id="IPR005123">
    <property type="entry name" value="Oxoglu/Fe-dep_dioxygenase_dom"/>
</dbReference>
<organism evidence="8 9">
    <name type="scientific">Helianthus annuus</name>
    <name type="common">Common sunflower</name>
    <dbReference type="NCBI Taxonomy" id="4232"/>
    <lineage>
        <taxon>Eukaryota</taxon>
        <taxon>Viridiplantae</taxon>
        <taxon>Streptophyta</taxon>
        <taxon>Embryophyta</taxon>
        <taxon>Tracheophyta</taxon>
        <taxon>Spermatophyta</taxon>
        <taxon>Magnoliopsida</taxon>
        <taxon>eudicotyledons</taxon>
        <taxon>Gunneridae</taxon>
        <taxon>Pentapetalae</taxon>
        <taxon>asterids</taxon>
        <taxon>campanulids</taxon>
        <taxon>Asterales</taxon>
        <taxon>Asteraceae</taxon>
        <taxon>Asteroideae</taxon>
        <taxon>Heliantheae alliance</taxon>
        <taxon>Heliantheae</taxon>
        <taxon>Helianthus</taxon>
    </lineage>
</organism>
<dbReference type="GO" id="GO:0046872">
    <property type="term" value="F:metal ion binding"/>
    <property type="evidence" value="ECO:0007669"/>
    <property type="project" value="UniProtKB-KW"/>
</dbReference>
<dbReference type="Proteomes" id="UP000215914">
    <property type="component" value="Chromosome 10"/>
</dbReference>
<dbReference type="STRING" id="4232.A0A251TM32"/>
<keyword evidence="9" id="KW-1185">Reference proteome</keyword>
<evidence type="ECO:0000256" key="1">
    <source>
        <dbReference type="ARBA" id="ARBA00022723"/>
    </source>
</evidence>
<dbReference type="InterPro" id="IPR026992">
    <property type="entry name" value="DIOX_N"/>
</dbReference>
<dbReference type="Pfam" id="PF14226">
    <property type="entry name" value="DIOX_N"/>
    <property type="match status" value="1"/>
</dbReference>
<keyword evidence="6" id="KW-0560">Oxidoreductase</keyword>
<name>A0A251TM32_HELAN</name>
<comment type="similarity">
    <text evidence="6">Belongs to the iron/ascorbate-dependent oxidoreductase family.</text>
</comment>
<dbReference type="InterPro" id="IPR044861">
    <property type="entry name" value="IPNS-like_FE2OG_OXY"/>
</dbReference>